<dbReference type="EMBL" id="JNBR01000887">
    <property type="protein sequence ID" value="OQR89216.1"/>
    <property type="molecule type" value="Genomic_DNA"/>
</dbReference>
<dbReference type="GO" id="GO:0008017">
    <property type="term" value="F:microtubule binding"/>
    <property type="evidence" value="ECO:0007669"/>
    <property type="project" value="TreeGrafter"/>
</dbReference>
<dbReference type="InterPro" id="IPR022812">
    <property type="entry name" value="Dynamin"/>
</dbReference>
<dbReference type="AlphaFoldDB" id="A0A1V9YTX7"/>
<dbReference type="PANTHER" id="PTHR11566">
    <property type="entry name" value="DYNAMIN"/>
    <property type="match status" value="1"/>
</dbReference>
<organism evidence="4 5">
    <name type="scientific">Achlya hypogyna</name>
    <name type="common">Oomycete</name>
    <name type="synonym">Protoachlya hypogyna</name>
    <dbReference type="NCBI Taxonomy" id="1202772"/>
    <lineage>
        <taxon>Eukaryota</taxon>
        <taxon>Sar</taxon>
        <taxon>Stramenopiles</taxon>
        <taxon>Oomycota</taxon>
        <taxon>Saprolegniomycetes</taxon>
        <taxon>Saprolegniales</taxon>
        <taxon>Achlyaceae</taxon>
        <taxon>Achlya</taxon>
    </lineage>
</organism>
<gene>
    <name evidence="4" type="ORF">ACHHYP_06414</name>
</gene>
<name>A0A1V9YTX7_ACHHY</name>
<keyword evidence="5" id="KW-1185">Reference proteome</keyword>
<dbReference type="GO" id="GO:0016020">
    <property type="term" value="C:membrane"/>
    <property type="evidence" value="ECO:0007669"/>
    <property type="project" value="TreeGrafter"/>
</dbReference>
<dbReference type="InterPro" id="IPR000375">
    <property type="entry name" value="Dynamin_stalk"/>
</dbReference>
<dbReference type="STRING" id="1202772.A0A1V9YTX7"/>
<comment type="caution">
    <text evidence="4">The sequence shown here is derived from an EMBL/GenBank/DDBJ whole genome shotgun (WGS) entry which is preliminary data.</text>
</comment>
<feature type="non-terminal residue" evidence="4">
    <location>
        <position position="335"/>
    </location>
</feature>
<sequence>MGDTSSGKSSVLSAISGIAFPSSDELTTRCPTQLILTHAPTLSGTVRLVRFTPSLEAPDQPKAISSLAEVTASIQSLTKKLVKEGQCISDDAIEIKMQGPDFPNLTLTDLPGLVRTVSDKENPAIIGRVRKLVDRYLVQARTIILAVVPANVDMHNTEIMQAAGEADPLGTRTISIITKPDLVDAGSERAVVELLLNRTKMRRLGYHMVKCRGQAALNKGETIEASRAKEMAYFDAHPVWCTVDKALLGADRLAAKLAELLVETIASEMPAVFAEIDAQMDTVKTKLLEMGDPMTTPGARRLCYMTTVRSITDRIEKALDGNYNDPFFNNDKDDN</sequence>
<dbReference type="SMART" id="SM00053">
    <property type="entry name" value="DYNc"/>
    <property type="match status" value="1"/>
</dbReference>
<dbReference type="PRINTS" id="PR00195">
    <property type="entry name" value="DYNAMIN"/>
</dbReference>
<protein>
    <submittedName>
        <fullName evidence="4">Interferon-induced GTP-binding protein Mx</fullName>
    </submittedName>
</protein>
<evidence type="ECO:0000313" key="5">
    <source>
        <dbReference type="Proteomes" id="UP000243579"/>
    </source>
</evidence>
<dbReference type="InterPro" id="IPR027417">
    <property type="entry name" value="P-loop_NTPase"/>
</dbReference>
<dbReference type="GO" id="GO:0005874">
    <property type="term" value="C:microtubule"/>
    <property type="evidence" value="ECO:0007669"/>
    <property type="project" value="TreeGrafter"/>
</dbReference>
<dbReference type="InterPro" id="IPR045063">
    <property type="entry name" value="Dynamin_N"/>
</dbReference>
<evidence type="ECO:0000259" key="3">
    <source>
        <dbReference type="PROSITE" id="PS51718"/>
    </source>
</evidence>
<keyword evidence="1" id="KW-0547">Nucleotide-binding</keyword>
<dbReference type="CDD" id="cd08771">
    <property type="entry name" value="DLP_1"/>
    <property type="match status" value="1"/>
</dbReference>
<dbReference type="OrthoDB" id="5061070at2759"/>
<dbReference type="PANTHER" id="PTHR11566:SF21">
    <property type="entry name" value="DYNAMIN RELATED PROTEIN 1, ISOFORM A"/>
    <property type="match status" value="1"/>
</dbReference>
<dbReference type="SUPFAM" id="SSF52540">
    <property type="entry name" value="P-loop containing nucleoside triphosphate hydrolases"/>
    <property type="match status" value="1"/>
</dbReference>
<dbReference type="GO" id="GO:0005737">
    <property type="term" value="C:cytoplasm"/>
    <property type="evidence" value="ECO:0007669"/>
    <property type="project" value="TreeGrafter"/>
</dbReference>
<dbReference type="Gene3D" id="3.40.50.300">
    <property type="entry name" value="P-loop containing nucleotide triphosphate hydrolases"/>
    <property type="match status" value="1"/>
</dbReference>
<dbReference type="Pfam" id="PF01031">
    <property type="entry name" value="Dynamin_M"/>
    <property type="match status" value="1"/>
</dbReference>
<keyword evidence="2" id="KW-0342">GTP-binding</keyword>
<dbReference type="GO" id="GO:0005525">
    <property type="term" value="F:GTP binding"/>
    <property type="evidence" value="ECO:0007669"/>
    <property type="project" value="InterPro"/>
</dbReference>
<dbReference type="InterPro" id="IPR001401">
    <property type="entry name" value="Dynamin_GTPase"/>
</dbReference>
<feature type="domain" description="Dynamin-type G" evidence="3">
    <location>
        <begin position="1"/>
        <end position="270"/>
    </location>
</feature>
<dbReference type="InterPro" id="IPR030381">
    <property type="entry name" value="G_DYNAMIN_dom"/>
</dbReference>
<evidence type="ECO:0000313" key="4">
    <source>
        <dbReference type="EMBL" id="OQR89216.1"/>
    </source>
</evidence>
<dbReference type="Pfam" id="PF00350">
    <property type="entry name" value="Dynamin_N"/>
    <property type="match status" value="1"/>
</dbReference>
<accession>A0A1V9YTX7</accession>
<evidence type="ECO:0000256" key="1">
    <source>
        <dbReference type="ARBA" id="ARBA00022741"/>
    </source>
</evidence>
<proteinExistence type="predicted"/>
<dbReference type="PROSITE" id="PS51718">
    <property type="entry name" value="G_DYNAMIN_2"/>
    <property type="match status" value="1"/>
</dbReference>
<dbReference type="GO" id="GO:0003924">
    <property type="term" value="F:GTPase activity"/>
    <property type="evidence" value="ECO:0007669"/>
    <property type="project" value="InterPro"/>
</dbReference>
<reference evidence="4 5" key="1">
    <citation type="journal article" date="2014" name="Genome Biol. Evol.">
        <title>The secreted proteins of Achlya hypogyna and Thraustotheca clavata identify the ancestral oomycete secretome and reveal gene acquisitions by horizontal gene transfer.</title>
        <authorList>
            <person name="Misner I."/>
            <person name="Blouin N."/>
            <person name="Leonard G."/>
            <person name="Richards T.A."/>
            <person name="Lane C.E."/>
        </authorList>
    </citation>
    <scope>NUCLEOTIDE SEQUENCE [LARGE SCALE GENOMIC DNA]</scope>
    <source>
        <strain evidence="4 5">ATCC 48635</strain>
    </source>
</reference>
<dbReference type="Proteomes" id="UP000243579">
    <property type="component" value="Unassembled WGS sequence"/>
</dbReference>
<evidence type="ECO:0000256" key="2">
    <source>
        <dbReference type="ARBA" id="ARBA00023134"/>
    </source>
</evidence>